<organism evidence="1 2">
    <name type="scientific">Dyella humi</name>
    <dbReference type="NCBI Taxonomy" id="1770547"/>
    <lineage>
        <taxon>Bacteria</taxon>
        <taxon>Pseudomonadati</taxon>
        <taxon>Pseudomonadota</taxon>
        <taxon>Gammaproteobacteria</taxon>
        <taxon>Lysobacterales</taxon>
        <taxon>Rhodanobacteraceae</taxon>
        <taxon>Dyella</taxon>
    </lineage>
</organism>
<gene>
    <name evidence="1" type="ORF">ISP18_08585</name>
</gene>
<dbReference type="EMBL" id="JADIKI010000022">
    <property type="protein sequence ID" value="MFK2854645.1"/>
    <property type="molecule type" value="Genomic_DNA"/>
</dbReference>
<reference evidence="1 2" key="1">
    <citation type="submission" date="2020-10" db="EMBL/GenBank/DDBJ databases">
        <title>Phylogeny of dyella-like bacteria.</title>
        <authorList>
            <person name="Fu J."/>
        </authorList>
    </citation>
    <scope>NUCLEOTIDE SEQUENCE [LARGE SCALE GENOMIC DNA]</scope>
    <source>
        <strain evidence="1 2">DHG40</strain>
    </source>
</reference>
<proteinExistence type="predicted"/>
<evidence type="ECO:0000313" key="2">
    <source>
        <dbReference type="Proteomes" id="UP001620409"/>
    </source>
</evidence>
<name>A0ABW8IHI3_9GAMM</name>
<dbReference type="Proteomes" id="UP001620409">
    <property type="component" value="Unassembled WGS sequence"/>
</dbReference>
<comment type="caution">
    <text evidence="1">The sequence shown here is derived from an EMBL/GenBank/DDBJ whole genome shotgun (WGS) entry which is preliminary data.</text>
</comment>
<keyword evidence="2" id="KW-1185">Reference proteome</keyword>
<dbReference type="RefSeq" id="WP_404559373.1">
    <property type="nucleotide sequence ID" value="NZ_JADIKI010000022.1"/>
</dbReference>
<sequence>MDPMILDLPPTNADQDPELRRVSAEPVEGYVLEPWSGLYVEAEAAYKSRLAAANVEA</sequence>
<accession>A0ABW8IHI3</accession>
<protein>
    <submittedName>
        <fullName evidence="1">Uncharacterized protein</fullName>
    </submittedName>
</protein>
<evidence type="ECO:0000313" key="1">
    <source>
        <dbReference type="EMBL" id="MFK2854645.1"/>
    </source>
</evidence>